<organism evidence="1 2">
    <name type="scientific">Tannerella forsythia</name>
    <name type="common">Bacteroides forsythus</name>
    <dbReference type="NCBI Taxonomy" id="28112"/>
    <lineage>
        <taxon>Bacteria</taxon>
        <taxon>Pseudomonadati</taxon>
        <taxon>Bacteroidota</taxon>
        <taxon>Bacteroidia</taxon>
        <taxon>Bacteroidales</taxon>
        <taxon>Tannerellaceae</taxon>
        <taxon>Tannerella</taxon>
    </lineage>
</organism>
<sequence length="236" mass="27587">MKQKIILLLMVFCPIGIFGQTWDYPVKPGTEEWKKFQSNEEMVKACQVPESILQSLSTNELIDICLRYPLLYDVFAFNNTDEGLDKLFSDFNGIRALYKRKDASDNLIKRYIQKIHSFSLLNENRSELEKGDFIVAVDMLELILSRFGSEKHHDVERKETAKNILRSLVKGYEEKFKYAAYFQGSGFRTNIYSRASIVMNNKNMAEFSHMSLYSKSEMTNEQFVKMIDELSYQLIK</sequence>
<gene>
    <name evidence="1" type="ORF">TFUB20_00708</name>
</gene>
<dbReference type="OrthoDB" id="883074at2"/>
<evidence type="ECO:0000313" key="1">
    <source>
        <dbReference type="EMBL" id="SCQ19450.1"/>
    </source>
</evidence>
<accession>A0A1D3UH30</accession>
<reference evidence="1 2" key="1">
    <citation type="submission" date="2016-09" db="EMBL/GenBank/DDBJ databases">
        <authorList>
            <person name="Capua I."/>
            <person name="De Benedictis P."/>
            <person name="Joannis T."/>
            <person name="Lombin L.H."/>
            <person name="Cattoli G."/>
        </authorList>
    </citation>
    <scope>NUCLEOTIDE SEQUENCE [LARGE SCALE GENOMIC DNA]</scope>
    <source>
        <strain evidence="1 2">UB20</strain>
    </source>
</reference>
<name>A0A1D3UH30_TANFO</name>
<dbReference type="Proteomes" id="UP000182057">
    <property type="component" value="Unassembled WGS sequence"/>
</dbReference>
<proteinExistence type="predicted"/>
<dbReference type="RefSeq" id="WP_141728957.1">
    <property type="nucleotide sequence ID" value="NZ_FMML01000037.1"/>
</dbReference>
<evidence type="ECO:0000313" key="2">
    <source>
        <dbReference type="Proteomes" id="UP000182057"/>
    </source>
</evidence>
<protein>
    <submittedName>
        <fullName evidence="1">Uncharacterized protein</fullName>
    </submittedName>
</protein>
<dbReference type="AlphaFoldDB" id="A0A1D3UH30"/>
<dbReference type="EMBL" id="FMMM01000026">
    <property type="protein sequence ID" value="SCQ19450.1"/>
    <property type="molecule type" value="Genomic_DNA"/>
</dbReference>